<protein>
    <submittedName>
        <fullName evidence="1">Uncharacterized protein</fullName>
    </submittedName>
</protein>
<dbReference type="Proteomes" id="UP000187404">
    <property type="component" value="Unassembled WGS sequence"/>
</dbReference>
<evidence type="ECO:0000313" key="2">
    <source>
        <dbReference type="Proteomes" id="UP000187404"/>
    </source>
</evidence>
<organism evidence="1 2">
    <name type="scientific">Hornefia porci</name>
    <dbReference type="NCBI Taxonomy" id="2652292"/>
    <lineage>
        <taxon>Bacteria</taxon>
        <taxon>Bacillati</taxon>
        <taxon>Bacillota</taxon>
        <taxon>Clostridia</taxon>
        <taxon>Peptostreptococcales</taxon>
        <taxon>Anaerovoracaceae</taxon>
        <taxon>Hornefia</taxon>
    </lineage>
</organism>
<keyword evidence="2" id="KW-1185">Reference proteome</keyword>
<dbReference type="EMBL" id="MJIE01000001">
    <property type="protein sequence ID" value="OLR55291.1"/>
    <property type="molecule type" value="Genomic_DNA"/>
</dbReference>
<dbReference type="STRING" id="1261640.BHK98_03950"/>
<comment type="caution">
    <text evidence="1">The sequence shown here is derived from an EMBL/GenBank/DDBJ whole genome shotgun (WGS) entry which is preliminary data.</text>
</comment>
<dbReference type="AlphaFoldDB" id="A0A1Q9JGQ9"/>
<name>A0A1Q9JGQ9_9FIRM</name>
<accession>A0A1Q9JGQ9</accession>
<reference evidence="1 2" key="1">
    <citation type="journal article" date="2016" name="Appl. Environ. Microbiol.">
        <title>Function and Phylogeny of Bacterial Butyryl Coenzyme A:Acetate Transferases and Their Diversity in the Proximal Colon of Swine.</title>
        <authorList>
            <person name="Trachsel J."/>
            <person name="Bayles D.O."/>
            <person name="Looft T."/>
            <person name="Levine U.Y."/>
            <person name="Allen H.K."/>
        </authorList>
    </citation>
    <scope>NUCLEOTIDE SEQUENCE [LARGE SCALE GENOMIC DNA]</scope>
    <source>
        <strain evidence="1 2">68-3-10</strain>
    </source>
</reference>
<proteinExistence type="predicted"/>
<sequence>MDKDTQGKVEGVAMNVYEKLPEIPKKDRVWYMTTENGIMRDGDIALMVDGKCYRGSREELRKHCKKELKQFLRDMRNCEGGRGKPHACPICGKVIFDEDDVYCEKHHEEGRRITRAQVMNASEDEIAKFAAAIISAEINAYRGNLERVARSVGWPDRCIIKAWDKAPEVKAYERYIRSKDFAILTINATDPEAVIKTFRNDALKRNDEWRKRR</sequence>
<gene>
    <name evidence="1" type="ORF">BHK98_03950</name>
</gene>
<evidence type="ECO:0000313" key="1">
    <source>
        <dbReference type="EMBL" id="OLR55291.1"/>
    </source>
</evidence>
<dbReference type="RefSeq" id="WP_075712286.1">
    <property type="nucleotide sequence ID" value="NZ_MJIE01000001.1"/>
</dbReference>